<keyword evidence="5" id="KW-1185">Reference proteome</keyword>
<feature type="compositionally biased region" description="Polar residues" evidence="1">
    <location>
        <begin position="64"/>
        <end position="73"/>
    </location>
</feature>
<dbReference type="OrthoDB" id="2753780at2759"/>
<keyword evidence="2" id="KW-1133">Transmembrane helix</keyword>
<dbReference type="InParanoid" id="J4HS91"/>
<evidence type="ECO:0000313" key="5">
    <source>
        <dbReference type="Proteomes" id="UP000006352"/>
    </source>
</evidence>
<feature type="region of interest" description="Disordered" evidence="1">
    <location>
        <begin position="117"/>
        <end position="166"/>
    </location>
</feature>
<evidence type="ECO:0000256" key="2">
    <source>
        <dbReference type="SAM" id="Phobius"/>
    </source>
</evidence>
<gene>
    <name evidence="4" type="ORF">FIBRA_00822</name>
</gene>
<dbReference type="HOGENOM" id="CLU_016781_0_0_1"/>
<keyword evidence="2" id="KW-0472">Membrane</keyword>
<evidence type="ECO:0000313" key="4">
    <source>
        <dbReference type="EMBL" id="CCL98817.1"/>
    </source>
</evidence>
<name>J4HS91_9APHY</name>
<protein>
    <recommendedName>
        <fullName evidence="3">DUF6535 domain-containing protein</fullName>
    </recommendedName>
</protein>
<evidence type="ECO:0000256" key="1">
    <source>
        <dbReference type="SAM" id="MobiDB-lite"/>
    </source>
</evidence>
<dbReference type="RefSeq" id="XP_012178100.1">
    <property type="nucleotide sequence ID" value="XM_012322710.1"/>
</dbReference>
<organism evidence="4 5">
    <name type="scientific">Fibroporia radiculosa</name>
    <dbReference type="NCBI Taxonomy" id="599839"/>
    <lineage>
        <taxon>Eukaryota</taxon>
        <taxon>Fungi</taxon>
        <taxon>Dikarya</taxon>
        <taxon>Basidiomycota</taxon>
        <taxon>Agaricomycotina</taxon>
        <taxon>Agaricomycetes</taxon>
        <taxon>Polyporales</taxon>
        <taxon>Fibroporiaceae</taxon>
        <taxon>Fibroporia</taxon>
    </lineage>
</organism>
<feature type="transmembrane region" description="Helical" evidence="2">
    <location>
        <begin position="281"/>
        <end position="303"/>
    </location>
</feature>
<dbReference type="GeneID" id="24093728"/>
<feature type="domain" description="DUF6535" evidence="3">
    <location>
        <begin position="175"/>
        <end position="361"/>
    </location>
</feature>
<proteinExistence type="predicted"/>
<feature type="region of interest" description="Disordered" evidence="1">
    <location>
        <begin position="40"/>
        <end position="83"/>
    </location>
</feature>
<reference evidence="4 5" key="1">
    <citation type="journal article" date="2012" name="Appl. Environ. Microbiol.">
        <title>Short-read sequencing for genomic analysis of the brown rot fungus Fibroporia radiculosa.</title>
        <authorList>
            <person name="Tang J.D."/>
            <person name="Perkins A.D."/>
            <person name="Sonstegard T.S."/>
            <person name="Schroeder S.G."/>
            <person name="Burgess S.C."/>
            <person name="Diehl S.V."/>
        </authorList>
    </citation>
    <scope>NUCLEOTIDE SEQUENCE [LARGE SCALE GENOMIC DNA]</scope>
    <source>
        <strain evidence="4 5">TFFH 294</strain>
    </source>
</reference>
<accession>J4HS91</accession>
<feature type="transmembrane region" description="Helical" evidence="2">
    <location>
        <begin position="403"/>
        <end position="423"/>
    </location>
</feature>
<dbReference type="Proteomes" id="UP000006352">
    <property type="component" value="Unassembled WGS sequence"/>
</dbReference>
<feature type="compositionally biased region" description="Polar residues" evidence="1">
    <location>
        <begin position="120"/>
        <end position="130"/>
    </location>
</feature>
<feature type="transmembrane region" description="Helical" evidence="2">
    <location>
        <begin position="333"/>
        <end position="360"/>
    </location>
</feature>
<feature type="compositionally biased region" description="Polar residues" evidence="1">
    <location>
        <begin position="40"/>
        <end position="51"/>
    </location>
</feature>
<evidence type="ECO:0000259" key="3">
    <source>
        <dbReference type="Pfam" id="PF20153"/>
    </source>
</evidence>
<feature type="region of interest" description="Disordered" evidence="1">
    <location>
        <begin position="1"/>
        <end position="23"/>
    </location>
</feature>
<feature type="transmembrane region" description="Helical" evidence="2">
    <location>
        <begin position="200"/>
        <end position="219"/>
    </location>
</feature>
<dbReference type="EMBL" id="HE796901">
    <property type="protein sequence ID" value="CCL98817.1"/>
    <property type="molecule type" value="Genomic_DNA"/>
</dbReference>
<dbReference type="AlphaFoldDB" id="J4HS91"/>
<dbReference type="InterPro" id="IPR045338">
    <property type="entry name" value="DUF6535"/>
</dbReference>
<feature type="transmembrane region" description="Helical" evidence="2">
    <location>
        <begin position="366"/>
        <end position="391"/>
    </location>
</feature>
<keyword evidence="2" id="KW-0812">Transmembrane</keyword>
<sequence>MSSPGPNLASPSPALSEGDGTDFDLEAQVNSMYKSVESFAGNSTDVQSSAETRPPRSEAAPSLITPTGIQSQIRPGDKEADIDNKPSVSILGLEIQIALYVAMQMLKEASPINMVDESSKVQGQTASSKDVPNAVPDGDNNGGQKPNAESAPEQQPSQRKQKPENIIKEDLQGVWSDCANKLWGYQDEIIKRWKDELNNLLIFAGLFSAVLTAFVIEYYPKLQPSTTPNTTTQLLMIMSAQLEVLTAGARYNNSSLLSMSALASSSPASKPSSQVVAVNGLWFAALVFSLGAASLAISVNQWLNHHRTRPLSMSRESAEIWYLRHRSLDRWKVSLIISVLPVLLQVSLALFFVGLVVLLWPLNTSISAVMCVLVSLLLLGTIGSALIPAIVTDCAYKSPQAWWWLKLLCGLQKLISSAGLKLASRLCSRGQLVTDELQKISFRQWKASLGEWKAYLKQWKAPLKRLVGFLKQYKTSFRQWRTVRHDVDCDTVGWLYNIFKGWSELNQGLWNAGDWRACEVDSLTAIKENPSSVTPFQDQVFAEAYTMISDESLTFPLTMLCFDTDDCKTALNSLTALLERVQFRGSLGRMWGEYYARRASEEEKRHVIAMLDGLIDMLPMILSDAPGTEENLAAVNCYIRGLIVSMNDWRIVRDRPRKWWKSIVKASTTHKFHYMPWDSVFEVGLTFEAEFDNTDLDFLLSVFLSLQKGDFDRGDLLYHSWRFLKLARERKWLGLGSIRDDLRRLVAIIYDDLNAAVLLSPNSSTNILDLLEEYYFGNFIAEFTRHVKEKSGIFDVTGNMLAFFVDLACACDSVYEGDNIKEVGKIREYVDLPEETLRDLDVLRSSSRYERNARIERACARLRASCVLPSDIYVENGEASNS</sequence>
<dbReference type="Pfam" id="PF20153">
    <property type="entry name" value="DUF6535"/>
    <property type="match status" value="1"/>
</dbReference>